<name>A0A0F9I7J4_9ZZZZ</name>
<dbReference type="AlphaFoldDB" id="A0A0F9I7J4"/>
<proteinExistence type="predicted"/>
<dbReference type="EMBL" id="LAZR01020197">
    <property type="protein sequence ID" value="KKL89760.1"/>
    <property type="molecule type" value="Genomic_DNA"/>
</dbReference>
<sequence>MTSKIGRKYLFLILTLSFLVNFDSTVAIPIIALYAKELGA</sequence>
<organism evidence="1">
    <name type="scientific">marine sediment metagenome</name>
    <dbReference type="NCBI Taxonomy" id="412755"/>
    <lineage>
        <taxon>unclassified sequences</taxon>
        <taxon>metagenomes</taxon>
        <taxon>ecological metagenomes</taxon>
    </lineage>
</organism>
<feature type="non-terminal residue" evidence="1">
    <location>
        <position position="40"/>
    </location>
</feature>
<accession>A0A0F9I7J4</accession>
<reference evidence="1" key="1">
    <citation type="journal article" date="2015" name="Nature">
        <title>Complex archaea that bridge the gap between prokaryotes and eukaryotes.</title>
        <authorList>
            <person name="Spang A."/>
            <person name="Saw J.H."/>
            <person name="Jorgensen S.L."/>
            <person name="Zaremba-Niedzwiedzka K."/>
            <person name="Martijn J."/>
            <person name="Lind A.E."/>
            <person name="van Eijk R."/>
            <person name="Schleper C."/>
            <person name="Guy L."/>
            <person name="Ettema T.J."/>
        </authorList>
    </citation>
    <scope>NUCLEOTIDE SEQUENCE</scope>
</reference>
<evidence type="ECO:0000313" key="1">
    <source>
        <dbReference type="EMBL" id="KKL89760.1"/>
    </source>
</evidence>
<protein>
    <recommendedName>
        <fullName evidence="2">Major facilitator superfamily (MFS) profile domain-containing protein</fullName>
    </recommendedName>
</protein>
<evidence type="ECO:0008006" key="2">
    <source>
        <dbReference type="Google" id="ProtNLM"/>
    </source>
</evidence>
<comment type="caution">
    <text evidence="1">The sequence shown here is derived from an EMBL/GenBank/DDBJ whole genome shotgun (WGS) entry which is preliminary data.</text>
</comment>
<gene>
    <name evidence="1" type="ORF">LCGC14_1911500</name>
</gene>